<dbReference type="AlphaFoldDB" id="A0A7N0V6Y8"/>
<keyword evidence="1" id="KW-0808">Transferase</keyword>
<dbReference type="Proteomes" id="UP000594263">
    <property type="component" value="Unplaced"/>
</dbReference>
<keyword evidence="4" id="KW-1185">Reference proteome</keyword>
<dbReference type="Gramene" id="Kaladp0230s0008.1.v1.1">
    <property type="protein sequence ID" value="Kaladp0230s0008.1.v1.1"/>
    <property type="gene ID" value="Kaladp0230s0008.v1.1"/>
</dbReference>
<dbReference type="Pfam" id="PF02458">
    <property type="entry name" value="Transferase"/>
    <property type="match status" value="1"/>
</dbReference>
<dbReference type="PANTHER" id="PTHR31625">
    <property type="match status" value="1"/>
</dbReference>
<accession>A0A7N0V6Y8</accession>
<evidence type="ECO:0000256" key="1">
    <source>
        <dbReference type="ARBA" id="ARBA00022679"/>
    </source>
</evidence>
<name>A0A7N0V6Y8_KALFE</name>
<dbReference type="InterPro" id="IPR023213">
    <property type="entry name" value="CAT-like_dom_sf"/>
</dbReference>
<evidence type="ECO:0000256" key="2">
    <source>
        <dbReference type="ARBA" id="ARBA00023315"/>
    </source>
</evidence>
<evidence type="ECO:0000313" key="4">
    <source>
        <dbReference type="Proteomes" id="UP000594263"/>
    </source>
</evidence>
<protein>
    <submittedName>
        <fullName evidence="3">Uncharacterized protein</fullName>
    </submittedName>
</protein>
<dbReference type="InterPro" id="IPR051504">
    <property type="entry name" value="Plant_metabolite_acyltrans"/>
</dbReference>
<proteinExistence type="predicted"/>
<reference evidence="3" key="1">
    <citation type="submission" date="2021-01" db="UniProtKB">
        <authorList>
            <consortium name="EnsemblPlants"/>
        </authorList>
    </citation>
    <scope>IDENTIFICATION</scope>
</reference>
<keyword evidence="2" id="KW-0012">Acyltransferase</keyword>
<sequence length="205" mass="23672">MQLVERHRERVSPPQNSISSIDLPLTFLDAFWTPFSQTQRFFLYKYLGSDYDLLLPDLVKDQVVESPLLALQDTIFPNLGLSVGVTYRHVAADGKSMMDFLNEWSAIFRNSGILPESFVPPVMDKSLISDPGNNIKDAYFKQFPAVKVEPDQLITYDLIVRATFLMKHCEIQQLRQRISAKTKKFKRGSDYAFYQFGVRITVFFK</sequence>
<organism evidence="3 4">
    <name type="scientific">Kalanchoe fedtschenkoi</name>
    <name type="common">Lavender scallops</name>
    <name type="synonym">South American air plant</name>
    <dbReference type="NCBI Taxonomy" id="63787"/>
    <lineage>
        <taxon>Eukaryota</taxon>
        <taxon>Viridiplantae</taxon>
        <taxon>Streptophyta</taxon>
        <taxon>Embryophyta</taxon>
        <taxon>Tracheophyta</taxon>
        <taxon>Spermatophyta</taxon>
        <taxon>Magnoliopsida</taxon>
        <taxon>eudicotyledons</taxon>
        <taxon>Gunneridae</taxon>
        <taxon>Pentapetalae</taxon>
        <taxon>Saxifragales</taxon>
        <taxon>Crassulaceae</taxon>
        <taxon>Kalanchoe</taxon>
    </lineage>
</organism>
<dbReference type="EnsemblPlants" id="Kaladp0230s0008.1.v1.1">
    <property type="protein sequence ID" value="Kaladp0230s0008.1.v1.1"/>
    <property type="gene ID" value="Kaladp0230s0008.v1.1"/>
</dbReference>
<dbReference type="GO" id="GO:0016747">
    <property type="term" value="F:acyltransferase activity, transferring groups other than amino-acyl groups"/>
    <property type="evidence" value="ECO:0007669"/>
    <property type="project" value="UniProtKB-ARBA"/>
</dbReference>
<dbReference type="Gene3D" id="3.30.559.10">
    <property type="entry name" value="Chloramphenicol acetyltransferase-like domain"/>
    <property type="match status" value="1"/>
</dbReference>
<evidence type="ECO:0000313" key="3">
    <source>
        <dbReference type="EnsemblPlants" id="Kaladp0230s0008.1.v1.1"/>
    </source>
</evidence>